<sequence>MASQRPDLQAPKWNISIYDREKLALGYWFMSPYEHINQKSPGKGWIGPHIYDDEGELIWSGAELFGHMSAMDFKVSKFRDRNVLSMIRPEVREVVLLDNAFRIIEDVPIEGLNMHDLNFIDDGKHALMITRGVVNASEELSRVTGIEHGKCEANFHGILELDTAAWQPVWNWTSYDHIGFDDTSFKYGPATDRCKHEWDFLHANAVDKCPDGDILLSARHTDTIYKISRETGSIIWRLGGKKNDFDASNVNFSRQHDVRCRSQNETHTVITLMDNAKGEDPKRPTSAYSRGLQISLNTVNMTTNIISHHDHPDVGYTNRRGSYQLLPNNNVFMGWSERSLHSEHAPDGQLLMQARMLPEWLGTYRSYKFPFVGRPLDPPDVLSHAFTSHDNSAFMNVYVSWNGATEVSSWNLYRTDATAEHVSLIANKARSGFETTISFDGYAKFVIVEALDKNGDVLENGRSRIFETLPAKDMLTPEVAEEELWLQKISEGGGRKRLVYQSTGIAFVGGFVLCTLLGLVAWSICRAVRKSSRNKTQWYRSAKGYRPLNKEEVAIEVIECESGCSSPS</sequence>
<reference evidence="2" key="1">
    <citation type="submission" date="2020-04" db="EMBL/GenBank/DDBJ databases">
        <title>Draft genome resource of the tomato pathogen Pseudocercospora fuligena.</title>
        <authorList>
            <person name="Zaccaron A."/>
        </authorList>
    </citation>
    <scope>NUCLEOTIDE SEQUENCE</scope>
    <source>
        <strain evidence="2">PF001</strain>
    </source>
</reference>
<dbReference type="OrthoDB" id="5427350at2759"/>
<dbReference type="SUPFAM" id="SSF50998">
    <property type="entry name" value="Quinoprotein alcohol dehydrogenase-like"/>
    <property type="match status" value="1"/>
</dbReference>
<proteinExistence type="predicted"/>
<name>A0A8H6RFS4_9PEZI</name>
<keyword evidence="1" id="KW-0472">Membrane</keyword>
<evidence type="ECO:0000313" key="3">
    <source>
        <dbReference type="Proteomes" id="UP000660729"/>
    </source>
</evidence>
<dbReference type="Pfam" id="PF14269">
    <property type="entry name" value="Arylsulfotran_2"/>
    <property type="match status" value="1"/>
</dbReference>
<accession>A0A8H6RFS4</accession>
<feature type="transmembrane region" description="Helical" evidence="1">
    <location>
        <begin position="505"/>
        <end position="525"/>
    </location>
</feature>
<keyword evidence="1" id="KW-1133">Transmembrane helix</keyword>
<organism evidence="2 3">
    <name type="scientific">Pseudocercospora fuligena</name>
    <dbReference type="NCBI Taxonomy" id="685502"/>
    <lineage>
        <taxon>Eukaryota</taxon>
        <taxon>Fungi</taxon>
        <taxon>Dikarya</taxon>
        <taxon>Ascomycota</taxon>
        <taxon>Pezizomycotina</taxon>
        <taxon>Dothideomycetes</taxon>
        <taxon>Dothideomycetidae</taxon>
        <taxon>Mycosphaerellales</taxon>
        <taxon>Mycosphaerellaceae</taxon>
        <taxon>Pseudocercospora</taxon>
    </lineage>
</organism>
<evidence type="ECO:0008006" key="4">
    <source>
        <dbReference type="Google" id="ProtNLM"/>
    </source>
</evidence>
<comment type="caution">
    <text evidence="2">The sequence shown here is derived from an EMBL/GenBank/DDBJ whole genome shotgun (WGS) entry which is preliminary data.</text>
</comment>
<gene>
    <name evidence="2" type="ORF">HII31_07893</name>
</gene>
<dbReference type="InterPro" id="IPR039535">
    <property type="entry name" value="ASST-like"/>
</dbReference>
<dbReference type="PANTHER" id="PTHR35340:SF8">
    <property type="entry name" value="ASST-DOMAIN-CONTAINING PROTEIN"/>
    <property type="match status" value="1"/>
</dbReference>
<evidence type="ECO:0000256" key="1">
    <source>
        <dbReference type="SAM" id="Phobius"/>
    </source>
</evidence>
<dbReference type="InterPro" id="IPR053143">
    <property type="entry name" value="Arylsulfate_ST"/>
</dbReference>
<dbReference type="PANTHER" id="PTHR35340">
    <property type="entry name" value="PQQ ENZYME REPEAT PROTEIN-RELATED"/>
    <property type="match status" value="1"/>
</dbReference>
<keyword evidence="1" id="KW-0812">Transmembrane</keyword>
<dbReference type="AlphaFoldDB" id="A0A8H6RFS4"/>
<dbReference type="InterPro" id="IPR011047">
    <property type="entry name" value="Quinoprotein_ADH-like_sf"/>
</dbReference>
<dbReference type="EMBL" id="JABCIY010000168">
    <property type="protein sequence ID" value="KAF7190734.1"/>
    <property type="molecule type" value="Genomic_DNA"/>
</dbReference>
<keyword evidence="3" id="KW-1185">Reference proteome</keyword>
<evidence type="ECO:0000313" key="2">
    <source>
        <dbReference type="EMBL" id="KAF7190734.1"/>
    </source>
</evidence>
<dbReference type="Proteomes" id="UP000660729">
    <property type="component" value="Unassembled WGS sequence"/>
</dbReference>
<protein>
    <recommendedName>
        <fullName evidence="4">ASST-domain-containing protein</fullName>
    </recommendedName>
</protein>